<dbReference type="InterPro" id="IPR051224">
    <property type="entry name" value="NiCoT_RcnA"/>
</dbReference>
<dbReference type="GO" id="GO:0032025">
    <property type="term" value="P:response to cobalt ion"/>
    <property type="evidence" value="ECO:0007669"/>
    <property type="project" value="TreeGrafter"/>
</dbReference>
<keyword evidence="10" id="KW-0921">Nickel transport</keyword>
<keyword evidence="12" id="KW-0170">Cobalt</keyword>
<dbReference type="GO" id="GO:0015099">
    <property type="term" value="F:nickel cation transmembrane transporter activity"/>
    <property type="evidence" value="ECO:0007669"/>
    <property type="project" value="UniProtKB-UniRule"/>
</dbReference>
<feature type="transmembrane region" description="Helical" evidence="13">
    <location>
        <begin position="423"/>
        <end position="448"/>
    </location>
</feature>
<dbReference type="PANTHER" id="PTHR40659:SF1">
    <property type="entry name" value="NICKEL_COBALT EFFLUX SYSTEM RCNA"/>
    <property type="match status" value="1"/>
</dbReference>
<keyword evidence="6" id="KW-0533">Nickel</keyword>
<dbReference type="RefSeq" id="WP_105910881.1">
    <property type="nucleotide sequence ID" value="NZ_NXGH01000002.1"/>
</dbReference>
<evidence type="ECO:0000256" key="4">
    <source>
        <dbReference type="ARBA" id="ARBA00022448"/>
    </source>
</evidence>
<dbReference type="PANTHER" id="PTHR40659">
    <property type="entry name" value="NICKEL/COBALT EFFLUX SYSTEM RCNA"/>
    <property type="match status" value="1"/>
</dbReference>
<dbReference type="GO" id="GO:0010045">
    <property type="term" value="P:response to nickel cation"/>
    <property type="evidence" value="ECO:0007669"/>
    <property type="project" value="TreeGrafter"/>
</dbReference>
<dbReference type="EMBL" id="NXGH01000002">
    <property type="protein sequence ID" value="PRM90673.1"/>
    <property type="molecule type" value="Genomic_DNA"/>
</dbReference>
<proteinExistence type="inferred from homology"/>
<evidence type="ECO:0000256" key="2">
    <source>
        <dbReference type="ARBA" id="ARBA00004651"/>
    </source>
</evidence>
<dbReference type="AlphaFoldDB" id="A0A2S9SVQ9"/>
<evidence type="ECO:0000256" key="8">
    <source>
        <dbReference type="ARBA" id="ARBA00022989"/>
    </source>
</evidence>
<keyword evidence="9" id="KW-0406">Ion transport</keyword>
<feature type="transmembrane region" description="Helical" evidence="13">
    <location>
        <begin position="284"/>
        <end position="312"/>
    </location>
</feature>
<dbReference type="GO" id="GO:0046583">
    <property type="term" value="F:monoatomic cation efflux transmembrane transporter activity"/>
    <property type="evidence" value="ECO:0007669"/>
    <property type="project" value="TreeGrafter"/>
</dbReference>
<keyword evidence="8 13" id="KW-1133">Transmembrane helix</keyword>
<feature type="transmembrane region" description="Helical" evidence="13">
    <location>
        <begin position="460"/>
        <end position="486"/>
    </location>
</feature>
<evidence type="ECO:0000256" key="13">
    <source>
        <dbReference type="RuleBase" id="RU362101"/>
    </source>
</evidence>
<comment type="caution">
    <text evidence="14">The sequence shown here is derived from an EMBL/GenBank/DDBJ whole genome shotgun (WGS) entry which is preliminary data.</text>
</comment>
<reference evidence="14 15" key="1">
    <citation type="submission" date="2017-09" db="EMBL/GenBank/DDBJ databases">
        <title>Reassesment of A. cryaerophilus.</title>
        <authorList>
            <person name="Perez-Cataluna A."/>
            <person name="Collado L."/>
            <person name="Salgado O."/>
            <person name="Lefinanco V."/>
            <person name="Figueras M.J."/>
        </authorList>
    </citation>
    <scope>NUCLEOTIDE SEQUENCE [LARGE SCALE GENOMIC DNA]</scope>
    <source>
        <strain evidence="14 15">LMG 9871</strain>
    </source>
</reference>
<feature type="transmembrane region" description="Helical" evidence="13">
    <location>
        <begin position="245"/>
        <end position="263"/>
    </location>
</feature>
<keyword evidence="7 13" id="KW-0812">Transmembrane</keyword>
<evidence type="ECO:0000313" key="15">
    <source>
        <dbReference type="Proteomes" id="UP000238649"/>
    </source>
</evidence>
<feature type="transmembrane region" description="Helical" evidence="13">
    <location>
        <begin position="395"/>
        <end position="417"/>
    </location>
</feature>
<evidence type="ECO:0000256" key="1">
    <source>
        <dbReference type="ARBA" id="ARBA00002510"/>
    </source>
</evidence>
<keyword evidence="3" id="KW-0171">Cobalt transport</keyword>
<evidence type="ECO:0000256" key="6">
    <source>
        <dbReference type="ARBA" id="ARBA00022596"/>
    </source>
</evidence>
<dbReference type="GO" id="GO:0005886">
    <property type="term" value="C:plasma membrane"/>
    <property type="evidence" value="ECO:0007669"/>
    <property type="project" value="UniProtKB-SubCell"/>
</dbReference>
<evidence type="ECO:0000256" key="10">
    <source>
        <dbReference type="ARBA" id="ARBA00023112"/>
    </source>
</evidence>
<dbReference type="OrthoDB" id="9812956at2"/>
<gene>
    <name evidence="14" type="ORF">CJ671_01005</name>
</gene>
<dbReference type="Pfam" id="PF06226">
    <property type="entry name" value="DUF1007"/>
    <property type="match status" value="1"/>
</dbReference>
<evidence type="ECO:0000256" key="11">
    <source>
        <dbReference type="ARBA" id="ARBA00023136"/>
    </source>
</evidence>
<evidence type="ECO:0000256" key="12">
    <source>
        <dbReference type="ARBA" id="ARBA00023285"/>
    </source>
</evidence>
<evidence type="ECO:0000256" key="7">
    <source>
        <dbReference type="ARBA" id="ARBA00022692"/>
    </source>
</evidence>
<dbReference type="Proteomes" id="UP000238649">
    <property type="component" value="Unassembled WGS sequence"/>
</dbReference>
<protein>
    <recommendedName>
        <fullName evidence="13">Nickel/cobalt efflux system</fullName>
    </recommendedName>
</protein>
<accession>A0A2S9SVQ9</accession>
<dbReference type="GO" id="GO:0006824">
    <property type="term" value="P:cobalt ion transport"/>
    <property type="evidence" value="ECO:0007669"/>
    <property type="project" value="UniProtKB-KW"/>
</dbReference>
<feature type="transmembrane region" description="Helical" evidence="13">
    <location>
        <begin position="324"/>
        <end position="344"/>
    </location>
</feature>
<keyword evidence="11 13" id="KW-0472">Membrane</keyword>
<comment type="subcellular location">
    <subcellularLocation>
        <location evidence="2 13">Cell membrane</location>
        <topology evidence="2 13">Multi-pass membrane protein</topology>
    </subcellularLocation>
</comment>
<evidence type="ECO:0000256" key="5">
    <source>
        <dbReference type="ARBA" id="ARBA00022475"/>
    </source>
</evidence>
<comment type="function">
    <text evidence="1">Efflux system for nickel and cobalt.</text>
</comment>
<dbReference type="Pfam" id="PF03824">
    <property type="entry name" value="NicO"/>
    <property type="match status" value="1"/>
</dbReference>
<sequence length="487" mass="56041">MIRFLVLFFILKGILFGCALCSVYTPKTNIFTDIKLENDSIKNIDIKWEFEKEFTEELLSLYDLNLDKSFDNKELKLIEDSLVEYLFSKNFITNIYFDNGKKEIKLDFVVKKYQISFQNGILRFEYNIELNQIIYDKSSIKIVIFDKDGYFFTIFEAKNQKIDTFYEFNKSTKINEVNYIFNDNKLALNFEDIKNEDSINNTFNQEKEQDIKFEEEQGDAPKNRVDRFTEDIKKYLVDIENGDKFALFFLLIASFLYGVIHSIGPGHGKFFAFSYFSSQKSTYFEAFIISVLTAFVHIFGALIIVLISILILQTALSGFVSNSATYITALNAVIIMFLAMFILYRKLKKKYCSCVVCKSDTKATKFSSNFQKINFIAPSKNKPVIFEKRSKKQDLIFVLTAGIVPCPGTILLFMYAFLLKTYFAVFLASISISLGMAVVIFSSSFFGVSLHKISSNSKNIVNILEIVSPIFMFILALLMLISSAIFS</sequence>
<evidence type="ECO:0000256" key="3">
    <source>
        <dbReference type="ARBA" id="ARBA00022426"/>
    </source>
</evidence>
<dbReference type="InterPro" id="IPR010412">
    <property type="entry name" value="DUF1007"/>
</dbReference>
<dbReference type="InterPro" id="IPR011541">
    <property type="entry name" value="Ni/Co_transpt_high_affinity"/>
</dbReference>
<keyword evidence="4 13" id="KW-0813">Transport</keyword>
<keyword evidence="5" id="KW-1003">Cell membrane</keyword>
<name>A0A2S9SVQ9_9BACT</name>
<evidence type="ECO:0000313" key="14">
    <source>
        <dbReference type="EMBL" id="PRM90673.1"/>
    </source>
</evidence>
<comment type="similarity">
    <text evidence="13">Belongs to the NiCoT transporter (TC 2.A.52) family.</text>
</comment>
<evidence type="ECO:0000256" key="9">
    <source>
        <dbReference type="ARBA" id="ARBA00023065"/>
    </source>
</evidence>
<organism evidence="14 15">
    <name type="scientific">Aliarcobacter cryaerophilus</name>
    <dbReference type="NCBI Taxonomy" id="28198"/>
    <lineage>
        <taxon>Bacteria</taxon>
        <taxon>Pseudomonadati</taxon>
        <taxon>Campylobacterota</taxon>
        <taxon>Epsilonproteobacteria</taxon>
        <taxon>Campylobacterales</taxon>
        <taxon>Arcobacteraceae</taxon>
        <taxon>Aliarcobacter</taxon>
    </lineage>
</organism>